<dbReference type="InterPro" id="IPR000719">
    <property type="entry name" value="Prot_kinase_dom"/>
</dbReference>
<keyword evidence="8" id="KW-0418">Kinase</keyword>
<dbReference type="Gene3D" id="1.10.510.10">
    <property type="entry name" value="Transferase(Phosphotransferase) domain 1"/>
    <property type="match status" value="1"/>
</dbReference>
<dbReference type="PROSITE" id="PS50011">
    <property type="entry name" value="PROTEIN_KINASE_DOM"/>
    <property type="match status" value="1"/>
</dbReference>
<evidence type="ECO:0000256" key="4">
    <source>
        <dbReference type="PROSITE-ProRule" id="PRU10141"/>
    </source>
</evidence>
<dbReference type="Pfam" id="PF00069">
    <property type="entry name" value="Pkinase"/>
    <property type="match status" value="1"/>
</dbReference>
<dbReference type="SUPFAM" id="SSF49879">
    <property type="entry name" value="SMAD/FHA domain"/>
    <property type="match status" value="1"/>
</dbReference>
<dbReference type="Gene3D" id="2.60.200.20">
    <property type="match status" value="1"/>
</dbReference>
<dbReference type="GO" id="GO:0005524">
    <property type="term" value="F:ATP binding"/>
    <property type="evidence" value="ECO:0007669"/>
    <property type="project" value="UniProtKB-UniRule"/>
</dbReference>
<proteinExistence type="inferred from homology"/>
<evidence type="ECO:0000256" key="5">
    <source>
        <dbReference type="SAM" id="MobiDB-lite"/>
    </source>
</evidence>
<protein>
    <submittedName>
        <fullName evidence="8">Meiosis-specific serine/threonine-protein kinase mek1</fullName>
    </submittedName>
</protein>
<reference evidence="8 9" key="1">
    <citation type="submission" date="2020-11" db="EMBL/GenBank/DDBJ databases">
        <title>Kefir isolates.</title>
        <authorList>
            <person name="Marcisauskas S."/>
            <person name="Kim Y."/>
            <person name="Blasche S."/>
        </authorList>
    </citation>
    <scope>NUCLEOTIDE SEQUENCE [LARGE SCALE GENOMIC DNA]</scope>
    <source>
        <strain evidence="8 9">OG2</strain>
    </source>
</reference>
<dbReference type="Gene3D" id="3.30.200.20">
    <property type="entry name" value="Phosphorylase Kinase, domain 1"/>
    <property type="match status" value="1"/>
</dbReference>
<keyword evidence="3 4" id="KW-0067">ATP-binding</keyword>
<name>A0A9P7BDK6_MAUEX</name>
<dbReference type="AlphaFoldDB" id="A0A9P7BDK6"/>
<dbReference type="InterPro" id="IPR011009">
    <property type="entry name" value="Kinase-like_dom_sf"/>
</dbReference>
<comment type="similarity">
    <text evidence="1">Belongs to the protein kinase superfamily. CAMK Ser/Thr protein kinase family. CHEK2 subfamily.</text>
</comment>
<sequence length="517" mass="59130">MSTVQGKLKLLDQTRNFLALSKLKSCNYVTEDDLQNSYIPIKTHNMLKFGRNGNEVNVIINHPAISGVHFAMWCILFDEDSFPMCYIKDISLNGSKINGIQLQKDTSYLLRHNDIITIDDMTGSICAFQFIEPIEVKTDDTIFQKLNINQQVNKWCISNRIVGNGTFGHVLICKDETKKPNQTRKLKSKDYAVKIIKMKADRINKEGRILLLLNHPNIIKVYYTSMDLNNNLYIFQDLATGGDLFSYLAKTDCLTAIPETEALLIVYQILLALKYLHSRGIVHRDLKLDNILLESPEPCTRITIADFGIAKNLTSTNGRMHTVVGTPEYCAPEVGFKANREMYHHFSRAATLKDPDKGYNNKCDLWSLGVITHIMLTGVSPFYRDGTEKSIIESAMRGNINYNIRHWEKISSSAKDFVDHLLKVDVRKRFDSKKSLDHLWLKKHRTQLDEIYIKRILQGNSPNDSLSGMKTAKNSADHENRVSSEHNWKRKKPKTMVISSKKVKLNTLTSYAKKQPI</sequence>
<feature type="domain" description="FHA" evidence="6">
    <location>
        <begin position="47"/>
        <end position="102"/>
    </location>
</feature>
<dbReference type="InterPro" id="IPR008271">
    <property type="entry name" value="Ser/Thr_kinase_AS"/>
</dbReference>
<dbReference type="FunFam" id="1.10.510.10:FF:001021">
    <property type="entry name" value="Serine/threonine protein kinase"/>
    <property type="match status" value="1"/>
</dbReference>
<dbReference type="Proteomes" id="UP000750334">
    <property type="component" value="Unassembled WGS sequence"/>
</dbReference>
<dbReference type="InterPro" id="IPR008984">
    <property type="entry name" value="SMAD_FHA_dom_sf"/>
</dbReference>
<feature type="compositionally biased region" description="Polar residues" evidence="5">
    <location>
        <begin position="463"/>
        <end position="474"/>
    </location>
</feature>
<dbReference type="EMBL" id="PUHR01000005">
    <property type="protein sequence ID" value="KAG0672109.1"/>
    <property type="molecule type" value="Genomic_DNA"/>
</dbReference>
<keyword evidence="8" id="KW-0808">Transferase</keyword>
<dbReference type="InterPro" id="IPR017441">
    <property type="entry name" value="Protein_kinase_ATP_BS"/>
</dbReference>
<dbReference type="PROSITE" id="PS50006">
    <property type="entry name" value="FHA_DOMAIN"/>
    <property type="match status" value="1"/>
</dbReference>
<dbReference type="CDD" id="cd22670">
    <property type="entry name" value="FHA_MEK1-like"/>
    <property type="match status" value="1"/>
</dbReference>
<dbReference type="Pfam" id="PF00498">
    <property type="entry name" value="FHA"/>
    <property type="match status" value="1"/>
</dbReference>
<dbReference type="GO" id="GO:0004672">
    <property type="term" value="F:protein kinase activity"/>
    <property type="evidence" value="ECO:0007669"/>
    <property type="project" value="InterPro"/>
</dbReference>
<dbReference type="PROSITE" id="PS00108">
    <property type="entry name" value="PROTEIN_KINASE_ST"/>
    <property type="match status" value="1"/>
</dbReference>
<dbReference type="SMART" id="SM00240">
    <property type="entry name" value="FHA"/>
    <property type="match status" value="1"/>
</dbReference>
<comment type="caution">
    <text evidence="8">The sequence shown here is derived from an EMBL/GenBank/DDBJ whole genome shotgun (WGS) entry which is preliminary data.</text>
</comment>
<evidence type="ECO:0000259" key="7">
    <source>
        <dbReference type="PROSITE" id="PS50011"/>
    </source>
</evidence>
<dbReference type="SMART" id="SM00220">
    <property type="entry name" value="S_TKc"/>
    <property type="match status" value="1"/>
</dbReference>
<feature type="binding site" evidence="4">
    <location>
        <position position="194"/>
    </location>
    <ligand>
        <name>ATP</name>
        <dbReference type="ChEBI" id="CHEBI:30616"/>
    </ligand>
</feature>
<evidence type="ECO:0000313" key="9">
    <source>
        <dbReference type="Proteomes" id="UP000750334"/>
    </source>
</evidence>
<keyword evidence="9" id="KW-1185">Reference proteome</keyword>
<dbReference type="InterPro" id="IPR000253">
    <property type="entry name" value="FHA_dom"/>
</dbReference>
<feature type="region of interest" description="Disordered" evidence="5">
    <location>
        <begin position="463"/>
        <end position="495"/>
    </location>
</feature>
<evidence type="ECO:0000313" key="8">
    <source>
        <dbReference type="EMBL" id="KAG0672109.1"/>
    </source>
</evidence>
<accession>A0A9P7BDK6</accession>
<gene>
    <name evidence="8" type="primary">MEK1</name>
    <name evidence="8" type="ORF">C6P45_004124</name>
</gene>
<evidence type="ECO:0000256" key="1">
    <source>
        <dbReference type="ARBA" id="ARBA00005575"/>
    </source>
</evidence>
<dbReference type="PANTHER" id="PTHR24347">
    <property type="entry name" value="SERINE/THREONINE-PROTEIN KINASE"/>
    <property type="match status" value="1"/>
</dbReference>
<feature type="compositionally biased region" description="Basic and acidic residues" evidence="5">
    <location>
        <begin position="475"/>
        <end position="487"/>
    </location>
</feature>
<dbReference type="OrthoDB" id="74764at2759"/>
<feature type="domain" description="Protein kinase" evidence="7">
    <location>
        <begin position="156"/>
        <end position="441"/>
    </location>
</feature>
<organism evidence="8 9">
    <name type="scientific">Maudiozyma exigua</name>
    <name type="common">Yeast</name>
    <name type="synonym">Kazachstania exigua</name>
    <dbReference type="NCBI Taxonomy" id="34358"/>
    <lineage>
        <taxon>Eukaryota</taxon>
        <taxon>Fungi</taxon>
        <taxon>Dikarya</taxon>
        <taxon>Ascomycota</taxon>
        <taxon>Saccharomycotina</taxon>
        <taxon>Saccharomycetes</taxon>
        <taxon>Saccharomycetales</taxon>
        <taxon>Saccharomycetaceae</taxon>
        <taxon>Maudiozyma</taxon>
    </lineage>
</organism>
<dbReference type="PROSITE" id="PS00107">
    <property type="entry name" value="PROTEIN_KINASE_ATP"/>
    <property type="match status" value="1"/>
</dbReference>
<keyword evidence="2 4" id="KW-0547">Nucleotide-binding</keyword>
<evidence type="ECO:0000256" key="2">
    <source>
        <dbReference type="ARBA" id="ARBA00022741"/>
    </source>
</evidence>
<evidence type="ECO:0000256" key="3">
    <source>
        <dbReference type="ARBA" id="ARBA00022840"/>
    </source>
</evidence>
<evidence type="ECO:0000259" key="6">
    <source>
        <dbReference type="PROSITE" id="PS50006"/>
    </source>
</evidence>
<dbReference type="SUPFAM" id="SSF56112">
    <property type="entry name" value="Protein kinase-like (PK-like)"/>
    <property type="match status" value="1"/>
</dbReference>